<protein>
    <recommendedName>
        <fullName evidence="4">N-acetyltransferase domain-containing protein</fullName>
    </recommendedName>
</protein>
<evidence type="ECO:0000313" key="3">
    <source>
        <dbReference type="Proteomes" id="UP000054771"/>
    </source>
</evidence>
<dbReference type="Proteomes" id="UP000054771">
    <property type="component" value="Unassembled WGS sequence"/>
</dbReference>
<feature type="compositionally biased region" description="Polar residues" evidence="1">
    <location>
        <begin position="474"/>
        <end position="485"/>
    </location>
</feature>
<gene>
    <name evidence="2" type="ORF">ASPCAL03176</name>
</gene>
<feature type="compositionally biased region" description="Polar residues" evidence="1">
    <location>
        <begin position="312"/>
        <end position="322"/>
    </location>
</feature>
<proteinExistence type="predicted"/>
<evidence type="ECO:0000256" key="1">
    <source>
        <dbReference type="SAM" id="MobiDB-lite"/>
    </source>
</evidence>
<evidence type="ECO:0008006" key="4">
    <source>
        <dbReference type="Google" id="ProtNLM"/>
    </source>
</evidence>
<feature type="region of interest" description="Disordered" evidence="1">
    <location>
        <begin position="375"/>
        <end position="434"/>
    </location>
</feature>
<sequence>MSHAEPSQPLPIAERENEPLAPDNTNPTLVTMPLSNFECTEVRWRFDILRPCGIRDRKLRDYRTQAATVLGQVYDRDALCQYLLGRMSQEVFRTFSRTLWLAIIRAALLQGATLYEGNNFKTVAIVFPPGRCINRGRMRCCALNGFKDIWRLTGQNGAKVGEMRREALGDRGAFCIFALGTIHAHQAKGLARTLITKLQALAYDAGVPLWIETAVPRTRDTLLTLGFMVDSERHVGMGECTNDGKFVNNEPLTGILVFGMIWNPRPGPYLFMNTPAEQNPLPPAADQPSGQETPTGAIVIPKGSRAERPRNDTSTAQSSTAELSGDEGPVTGPMEFDERTRLLDAISSQAVDEGPSLADLPSQAIETCLTTPVPIQAGQTQTGPIEVGAPQKARRGRAGARKPDPSASGARALAETIEEESDVSPEPSKPDRSIVLPDKGLEEALFADGSAESETGKGKSTLLEAPEGEDGYSQPASDESSTGSYMTKHLRFDEDVGEEDIDTRHDRYYCYTTVLEDYIELTTMWHLYCQQASTFYPDPVLRGTVRVHPLRSARSSNIRRRALQDPITTEAGFIYIG</sequence>
<keyword evidence="3" id="KW-1185">Reference proteome</keyword>
<feature type="region of interest" description="Disordered" evidence="1">
    <location>
        <begin position="273"/>
        <end position="334"/>
    </location>
</feature>
<feature type="region of interest" description="Disordered" evidence="1">
    <location>
        <begin position="447"/>
        <end position="485"/>
    </location>
</feature>
<evidence type="ECO:0000313" key="2">
    <source>
        <dbReference type="EMBL" id="CEN60743.1"/>
    </source>
</evidence>
<dbReference type="EMBL" id="CDMC01000002">
    <property type="protein sequence ID" value="CEN60743.1"/>
    <property type="molecule type" value="Genomic_DNA"/>
</dbReference>
<feature type="region of interest" description="Disordered" evidence="1">
    <location>
        <begin position="1"/>
        <end position="27"/>
    </location>
</feature>
<dbReference type="STRING" id="454130.A0A0U5GUC5"/>
<organism evidence="2 3">
    <name type="scientific">Aspergillus calidoustus</name>
    <dbReference type="NCBI Taxonomy" id="454130"/>
    <lineage>
        <taxon>Eukaryota</taxon>
        <taxon>Fungi</taxon>
        <taxon>Dikarya</taxon>
        <taxon>Ascomycota</taxon>
        <taxon>Pezizomycotina</taxon>
        <taxon>Eurotiomycetes</taxon>
        <taxon>Eurotiomycetidae</taxon>
        <taxon>Eurotiales</taxon>
        <taxon>Aspergillaceae</taxon>
        <taxon>Aspergillus</taxon>
        <taxon>Aspergillus subgen. Nidulantes</taxon>
    </lineage>
</organism>
<dbReference type="OrthoDB" id="410198at2759"/>
<name>A0A0U5GUC5_ASPCI</name>
<dbReference type="AlphaFoldDB" id="A0A0U5GUC5"/>
<reference evidence="3" key="1">
    <citation type="journal article" date="2016" name="Genome Announc.">
        <title>Draft genome sequences of fungus Aspergillus calidoustus.</title>
        <authorList>
            <person name="Horn F."/>
            <person name="Linde J."/>
            <person name="Mattern D.J."/>
            <person name="Walther G."/>
            <person name="Guthke R."/>
            <person name="Scherlach K."/>
            <person name="Martin K."/>
            <person name="Brakhage A.A."/>
            <person name="Petzke L."/>
            <person name="Valiante V."/>
        </authorList>
    </citation>
    <scope>NUCLEOTIDE SEQUENCE [LARGE SCALE GENOMIC DNA]</scope>
    <source>
        <strain evidence="3">SF006504</strain>
    </source>
</reference>
<dbReference type="Gene3D" id="3.40.630.30">
    <property type="match status" value="1"/>
</dbReference>
<accession>A0A0U5GUC5</accession>